<evidence type="ECO:0000313" key="2">
    <source>
        <dbReference type="EMBL" id="GAH42122.1"/>
    </source>
</evidence>
<accession>X1FAZ1</accession>
<organism evidence="2">
    <name type="scientific">marine sediment metagenome</name>
    <dbReference type="NCBI Taxonomy" id="412755"/>
    <lineage>
        <taxon>unclassified sequences</taxon>
        <taxon>metagenomes</taxon>
        <taxon>ecological metagenomes</taxon>
    </lineage>
</organism>
<dbReference type="AlphaFoldDB" id="X1FAZ1"/>
<dbReference type="InterPro" id="IPR006059">
    <property type="entry name" value="SBP"/>
</dbReference>
<dbReference type="SUPFAM" id="SSF53850">
    <property type="entry name" value="Periplasmic binding protein-like II"/>
    <property type="match status" value="1"/>
</dbReference>
<gene>
    <name evidence="2" type="ORF">S03H2_23051</name>
</gene>
<reference evidence="2" key="1">
    <citation type="journal article" date="2014" name="Front. Microbiol.">
        <title>High frequency of phylogenetically diverse reductive dehalogenase-homologous genes in deep subseafloor sedimentary metagenomes.</title>
        <authorList>
            <person name="Kawai M."/>
            <person name="Futagami T."/>
            <person name="Toyoda A."/>
            <person name="Takaki Y."/>
            <person name="Nishi S."/>
            <person name="Hori S."/>
            <person name="Arai W."/>
            <person name="Tsubouchi T."/>
            <person name="Morono Y."/>
            <person name="Uchiyama I."/>
            <person name="Ito T."/>
            <person name="Fujiyama A."/>
            <person name="Inagaki F."/>
            <person name="Takami H."/>
        </authorList>
    </citation>
    <scope>NUCLEOTIDE SEQUENCE</scope>
    <source>
        <strain evidence="2">Expedition CK06-06</strain>
    </source>
</reference>
<sequence length="211" mass="23530">TKHISEDEAKALGAELLLQKKFKGKIGGWGGDWANRAWFGALQSNQDPNNIQDWDAVWDKVREHRGLVAKYWSSGAELMDLLAKEEIYITEAWSGRVAALQAQGHPIGYVDPKNGLAWMETMFVLKGSPMAEAEELLNFMLDPATSIAVAEGQKYPTSLDPTKVEMSDVIKSLPAYDPTGKLDGLVFRDPSKWNPVEKEQTKIWNRVKKGA</sequence>
<keyword evidence="1" id="KW-0732">Signal</keyword>
<dbReference type="PANTHER" id="PTHR30222">
    <property type="entry name" value="SPERMIDINE/PUTRESCINE-BINDING PERIPLASMIC PROTEIN"/>
    <property type="match status" value="1"/>
</dbReference>
<protein>
    <recommendedName>
        <fullName evidence="3">Spermidine/putrescine ABC transporter substrate-binding protein</fullName>
    </recommendedName>
</protein>
<proteinExistence type="predicted"/>
<dbReference type="EMBL" id="BARU01012514">
    <property type="protein sequence ID" value="GAH42122.1"/>
    <property type="molecule type" value="Genomic_DNA"/>
</dbReference>
<comment type="caution">
    <text evidence="2">The sequence shown here is derived from an EMBL/GenBank/DDBJ whole genome shotgun (WGS) entry which is preliminary data.</text>
</comment>
<evidence type="ECO:0000256" key="1">
    <source>
        <dbReference type="ARBA" id="ARBA00022729"/>
    </source>
</evidence>
<dbReference type="PANTHER" id="PTHR30222:SF17">
    <property type="entry name" value="SPERMIDINE_PUTRESCINE-BINDING PERIPLASMIC PROTEIN"/>
    <property type="match status" value="1"/>
</dbReference>
<dbReference type="Pfam" id="PF13416">
    <property type="entry name" value="SBP_bac_8"/>
    <property type="match status" value="1"/>
</dbReference>
<dbReference type="Gene3D" id="3.40.190.10">
    <property type="entry name" value="Periplasmic binding protein-like II"/>
    <property type="match status" value="1"/>
</dbReference>
<name>X1FAZ1_9ZZZZ</name>
<evidence type="ECO:0008006" key="3">
    <source>
        <dbReference type="Google" id="ProtNLM"/>
    </source>
</evidence>
<feature type="non-terminal residue" evidence="2">
    <location>
        <position position="1"/>
    </location>
</feature>